<dbReference type="GO" id="GO:0019546">
    <property type="term" value="P:L-arginine deiminase pathway"/>
    <property type="evidence" value="ECO:0007669"/>
    <property type="project" value="TreeGrafter"/>
</dbReference>
<dbReference type="FunFam" id="3.40.1160.10:FF:000007">
    <property type="entry name" value="Carbamate kinase"/>
    <property type="match status" value="1"/>
</dbReference>
<dbReference type="AlphaFoldDB" id="A0A8A0RMF8"/>
<keyword evidence="12" id="KW-1185">Reference proteome</keyword>
<keyword evidence="5 9" id="KW-0808">Transferase</keyword>
<proteinExistence type="inferred from homology"/>
<organism evidence="11 12">
    <name type="scientific">Koleobacter methoxysyntrophicus</name>
    <dbReference type="NCBI Taxonomy" id="2751313"/>
    <lineage>
        <taxon>Bacteria</taxon>
        <taxon>Bacillati</taxon>
        <taxon>Bacillota</taxon>
        <taxon>Clostridia</taxon>
        <taxon>Koleobacterales</taxon>
        <taxon>Koleobacteraceae</taxon>
        <taxon>Koleobacter</taxon>
    </lineage>
</organism>
<comment type="similarity">
    <text evidence="2 9">Belongs to the carbamate kinase family.</text>
</comment>
<evidence type="ECO:0000256" key="2">
    <source>
        <dbReference type="ARBA" id="ARBA00011066"/>
    </source>
</evidence>
<dbReference type="InterPro" id="IPR036393">
    <property type="entry name" value="AceGlu_kinase-like_sf"/>
</dbReference>
<evidence type="ECO:0000256" key="6">
    <source>
        <dbReference type="ARBA" id="ARBA00022777"/>
    </source>
</evidence>
<dbReference type="Proteomes" id="UP000662904">
    <property type="component" value="Chromosome"/>
</dbReference>
<keyword evidence="4" id="KW-0056">Arginine metabolism</keyword>
<accession>A0A8A0RMF8</accession>
<dbReference type="GO" id="GO:0008804">
    <property type="term" value="F:carbamate kinase activity"/>
    <property type="evidence" value="ECO:0007669"/>
    <property type="project" value="UniProtKB-UniRule"/>
</dbReference>
<dbReference type="NCBIfam" id="TIGR00746">
    <property type="entry name" value="arcC"/>
    <property type="match status" value="1"/>
</dbReference>
<dbReference type="RefSeq" id="WP_206709262.1">
    <property type="nucleotide sequence ID" value="NZ_CP059066.1"/>
</dbReference>
<dbReference type="EMBL" id="CP059066">
    <property type="protein sequence ID" value="QSQ09072.1"/>
    <property type="molecule type" value="Genomic_DNA"/>
</dbReference>
<protein>
    <recommendedName>
        <fullName evidence="3 8">Carbamate kinase</fullName>
    </recommendedName>
</protein>
<dbReference type="InterPro" id="IPR003964">
    <property type="entry name" value="Carb_kinase"/>
</dbReference>
<evidence type="ECO:0000313" key="12">
    <source>
        <dbReference type="Proteomes" id="UP000662904"/>
    </source>
</evidence>
<evidence type="ECO:0000256" key="1">
    <source>
        <dbReference type="ARBA" id="ARBA00005118"/>
    </source>
</evidence>
<dbReference type="Pfam" id="PF00696">
    <property type="entry name" value="AA_kinase"/>
    <property type="match status" value="1"/>
</dbReference>
<comment type="catalytic activity">
    <reaction evidence="7">
        <text>hydrogencarbonate + NH4(+) + ATP = carbamoyl phosphate + ADP + H2O + H(+)</text>
        <dbReference type="Rhea" id="RHEA:10152"/>
        <dbReference type="ChEBI" id="CHEBI:15377"/>
        <dbReference type="ChEBI" id="CHEBI:15378"/>
        <dbReference type="ChEBI" id="CHEBI:17544"/>
        <dbReference type="ChEBI" id="CHEBI:28938"/>
        <dbReference type="ChEBI" id="CHEBI:30616"/>
        <dbReference type="ChEBI" id="CHEBI:58228"/>
        <dbReference type="ChEBI" id="CHEBI:456216"/>
        <dbReference type="EC" id="2.7.2.2"/>
    </reaction>
</comment>
<evidence type="ECO:0000256" key="8">
    <source>
        <dbReference type="NCBIfam" id="TIGR00746"/>
    </source>
</evidence>
<dbReference type="KEGG" id="kme:H0A61_01431"/>
<evidence type="ECO:0000256" key="7">
    <source>
        <dbReference type="ARBA" id="ARBA00048467"/>
    </source>
</evidence>
<dbReference type="SUPFAM" id="SSF53633">
    <property type="entry name" value="Carbamate kinase-like"/>
    <property type="match status" value="1"/>
</dbReference>
<dbReference type="InterPro" id="IPR001048">
    <property type="entry name" value="Asp/Glu/Uridylate_kinase"/>
</dbReference>
<comment type="pathway">
    <text evidence="1">Metabolic intermediate metabolism; carbamoyl phosphate degradation; CO(2) and NH(3) from carbamoyl phosphate: step 1/1.</text>
</comment>
<dbReference type="PIRSF" id="PIRSF000723">
    <property type="entry name" value="Carbamate_kin"/>
    <property type="match status" value="1"/>
</dbReference>
<feature type="domain" description="Aspartate/glutamate/uridylate kinase" evidence="10">
    <location>
        <begin position="3"/>
        <end position="291"/>
    </location>
</feature>
<evidence type="ECO:0000256" key="5">
    <source>
        <dbReference type="ARBA" id="ARBA00022679"/>
    </source>
</evidence>
<evidence type="ECO:0000256" key="9">
    <source>
        <dbReference type="PIRNR" id="PIRNR000723"/>
    </source>
</evidence>
<gene>
    <name evidence="11" type="primary">arcC1_2</name>
    <name evidence="11" type="ORF">H0A61_01431</name>
</gene>
<dbReference type="PANTHER" id="PTHR30409:SF1">
    <property type="entry name" value="CARBAMATE KINASE-RELATED"/>
    <property type="match status" value="1"/>
</dbReference>
<evidence type="ECO:0000256" key="4">
    <source>
        <dbReference type="ARBA" id="ARBA00022503"/>
    </source>
</evidence>
<dbReference type="PRINTS" id="PR01469">
    <property type="entry name" value="CARBMTKINASE"/>
</dbReference>
<sequence>MRRVVVALGGNAILQPGQRGTFSEQFDNVKKASNEIIKLIDKGFKVVVTHGNGPQVGNILLQNEIAKKIVPPMPLFVCGAQSQGLIGIMLQQALREKLIENKIELSVATILTQVEVRDDDPAFKNPLKPIGPFYSEEEAREMIKQGVVMKEDAGRGWRRVVPSPDPIDIVEKHALKQLLSNNTLVIACGGGGIPVVKDPKGNYKGVEAVIDKDLAAEKLAESIDAELLIILTDVPKVAINYGKENQTDLGKVTAEEMRRYQREGHFKDGSMGPKVEAALRFVEYKKGTAVITALDKCEEALKGENGTVITS</sequence>
<name>A0A8A0RMF8_9FIRM</name>
<dbReference type="GO" id="GO:0005829">
    <property type="term" value="C:cytosol"/>
    <property type="evidence" value="ECO:0007669"/>
    <property type="project" value="TreeGrafter"/>
</dbReference>
<evidence type="ECO:0000259" key="10">
    <source>
        <dbReference type="Pfam" id="PF00696"/>
    </source>
</evidence>
<dbReference type="UniPathway" id="UPA00996">
    <property type="reaction ID" value="UER00366"/>
</dbReference>
<keyword evidence="6 9" id="KW-0418">Kinase</keyword>
<dbReference type="Gene3D" id="3.40.1160.10">
    <property type="entry name" value="Acetylglutamate kinase-like"/>
    <property type="match status" value="1"/>
</dbReference>
<evidence type="ECO:0000256" key="3">
    <source>
        <dbReference type="ARBA" id="ARBA00013070"/>
    </source>
</evidence>
<evidence type="ECO:0000313" key="11">
    <source>
        <dbReference type="EMBL" id="QSQ09072.1"/>
    </source>
</evidence>
<dbReference type="CDD" id="cd04235">
    <property type="entry name" value="AAK_CK"/>
    <property type="match status" value="1"/>
</dbReference>
<dbReference type="NCBIfam" id="NF009007">
    <property type="entry name" value="PRK12352.1"/>
    <property type="match status" value="1"/>
</dbReference>
<dbReference type="PANTHER" id="PTHR30409">
    <property type="entry name" value="CARBAMATE KINASE"/>
    <property type="match status" value="1"/>
</dbReference>
<reference evidence="11" key="1">
    <citation type="submission" date="2020-07" db="EMBL/GenBank/DDBJ databases">
        <title>Koleobacter methoxysyntrophicus gen. nov., sp. nov., a novel anaerobic bacterium isolated from deep subsurface oil field and proposal of Koleobacterales ord. nov. in the phylum Firmicutes.</title>
        <authorList>
            <person name="Sakamoto S."/>
            <person name="Tamaki H."/>
        </authorList>
    </citation>
    <scope>NUCLEOTIDE SEQUENCE</scope>
    <source>
        <strain evidence="11">NRmbB1</strain>
    </source>
</reference>